<evidence type="ECO:0000313" key="3">
    <source>
        <dbReference type="Proteomes" id="UP000464718"/>
    </source>
</evidence>
<name>A0A0C5H1P3_VIBPH</name>
<sequence length="77" mass="8879">MAYNPNSDEVWGKELRVYSSMSEADYHRVLQQGAFAYQSGTPYAENPHNDHESKAAWIEGWQLAAFHERMSTTRTVQ</sequence>
<keyword evidence="1" id="KW-0614">Plasmid</keyword>
<protein>
    <recommendedName>
        <fullName evidence="4">Ribosome modulation factor</fullName>
    </recommendedName>
</protein>
<evidence type="ECO:0000313" key="1">
    <source>
        <dbReference type="EMBL" id="AJP18219.1"/>
    </source>
</evidence>
<dbReference type="EMBL" id="CP034301">
    <property type="protein sequence ID" value="QHH13140.1"/>
    <property type="molecule type" value="Genomic_DNA"/>
</dbReference>
<dbReference type="EMBL" id="KP688397">
    <property type="protein sequence ID" value="AJP18219.1"/>
    <property type="molecule type" value="Genomic_DNA"/>
</dbReference>
<evidence type="ECO:0000313" key="2">
    <source>
        <dbReference type="EMBL" id="QHH13140.1"/>
    </source>
</evidence>
<dbReference type="GeneID" id="83585859"/>
<gene>
    <name evidence="2" type="ORF">EHC69_28205</name>
    <name evidence="1" type="ORF">pVPH1_0047</name>
</gene>
<dbReference type="Proteomes" id="UP000464718">
    <property type="component" value="Plasmid pvpsd2016-2"/>
</dbReference>
<dbReference type="RefSeq" id="WP_014386693.1">
    <property type="nucleotide sequence ID" value="NZ_CP034301.1"/>
</dbReference>
<accession>A0A0C5H1P3</accession>
<reference evidence="1" key="1">
    <citation type="journal article" date="2015" name="Antimicrob. Agents Chemother.">
        <title>Complete nucleotide sequence of a conjugative plasmid carrying bla(PER-1).</title>
        <authorList>
            <person name="Li R."/>
            <person name="Wong M.H."/>
            <person name="Zhou Y."/>
            <person name="Chan E.W."/>
            <person name="Chen S."/>
        </authorList>
    </citation>
    <scope>NUCLEOTIDE SEQUENCE</scope>
    <source>
        <strain evidence="1">V36</strain>
        <plasmid evidence="1">pVPH1</plasmid>
    </source>
</reference>
<geneLocation type="plasmid" evidence="2">
    <name>pVPSD2016-2</name>
</geneLocation>
<reference evidence="2 3" key="2">
    <citation type="submission" date="2018-12" db="EMBL/GenBank/DDBJ databases">
        <title>Genomic insights into the evolutionary origins and pathogenicity of five Vibrio parahaemolyticus strains isolated from the shrimp with acute hepatopancreatic necrosis disease (AHPND).</title>
        <authorList>
            <person name="Yang Q."/>
            <person name="Dong X."/>
            <person name="Xie G."/>
            <person name="Fu S."/>
            <person name="Zou P."/>
            <person name="Sun J."/>
            <person name="Wang Y."/>
            <person name="Huang J."/>
        </authorList>
    </citation>
    <scope>NUCLEOTIDE SEQUENCE [LARGE SCALE GENOMIC DNA]</scope>
    <source>
        <strain evidence="2 3">20160303005-1</strain>
        <plasmid evidence="3">pvpsd2016-2</plasmid>
        <plasmid evidence="2">pVPSD2016-2</plasmid>
    </source>
</reference>
<dbReference type="AlphaFoldDB" id="A0A0C5H1P3"/>
<geneLocation type="plasmid" evidence="3">
    <name>pvpsd2016-2</name>
</geneLocation>
<geneLocation type="plasmid" evidence="1">
    <name>pVPH1</name>
</geneLocation>
<evidence type="ECO:0008006" key="4">
    <source>
        <dbReference type="Google" id="ProtNLM"/>
    </source>
</evidence>
<organism evidence="1">
    <name type="scientific">Vibrio parahaemolyticus</name>
    <dbReference type="NCBI Taxonomy" id="670"/>
    <lineage>
        <taxon>Bacteria</taxon>
        <taxon>Pseudomonadati</taxon>
        <taxon>Pseudomonadota</taxon>
        <taxon>Gammaproteobacteria</taxon>
        <taxon>Vibrionales</taxon>
        <taxon>Vibrionaceae</taxon>
        <taxon>Vibrio</taxon>
    </lineage>
</organism>
<proteinExistence type="predicted"/>